<evidence type="ECO:0000313" key="5">
    <source>
        <dbReference type="Proteomes" id="UP000215694"/>
    </source>
</evidence>
<dbReference type="InterPro" id="IPR050695">
    <property type="entry name" value="N-acetylmuramoyl_amidase_3"/>
</dbReference>
<organism evidence="4 5">
    <name type="scientific">Romboutsia weinsteinii</name>
    <dbReference type="NCBI Taxonomy" id="2020949"/>
    <lineage>
        <taxon>Bacteria</taxon>
        <taxon>Bacillati</taxon>
        <taxon>Bacillota</taxon>
        <taxon>Clostridia</taxon>
        <taxon>Peptostreptococcales</taxon>
        <taxon>Peptostreptococcaceae</taxon>
        <taxon>Romboutsia</taxon>
    </lineage>
</organism>
<dbReference type="CDD" id="cd02696">
    <property type="entry name" value="MurNAc-LAA"/>
    <property type="match status" value="1"/>
</dbReference>
<protein>
    <submittedName>
        <fullName evidence="4">N-acetylmuramoyl-L-alanine amidase</fullName>
    </submittedName>
</protein>
<evidence type="ECO:0000256" key="2">
    <source>
        <dbReference type="SAM" id="MobiDB-lite"/>
    </source>
</evidence>
<feature type="region of interest" description="Disordered" evidence="2">
    <location>
        <begin position="40"/>
        <end position="62"/>
    </location>
</feature>
<dbReference type="SMART" id="SM00646">
    <property type="entry name" value="Ami_3"/>
    <property type="match status" value="1"/>
</dbReference>
<feature type="compositionally biased region" description="Basic and acidic residues" evidence="2">
    <location>
        <begin position="40"/>
        <end position="61"/>
    </location>
</feature>
<dbReference type="EMBL" id="NOJY02000003">
    <property type="protein sequence ID" value="RDY29198.1"/>
    <property type="molecule type" value="Genomic_DNA"/>
</dbReference>
<keyword evidence="1" id="KW-0378">Hydrolase</keyword>
<dbReference type="PANTHER" id="PTHR30404:SF0">
    <property type="entry name" value="N-ACETYLMURAMOYL-L-ALANINE AMIDASE AMIC"/>
    <property type="match status" value="1"/>
</dbReference>
<feature type="domain" description="MurNAc-LAA" evidence="3">
    <location>
        <begin position="147"/>
        <end position="265"/>
    </location>
</feature>
<proteinExistence type="predicted"/>
<dbReference type="InterPro" id="IPR002508">
    <property type="entry name" value="MurNAc-LAA_cat"/>
</dbReference>
<dbReference type="SUPFAM" id="SSF53187">
    <property type="entry name" value="Zn-dependent exopeptidases"/>
    <property type="match status" value="1"/>
</dbReference>
<dbReference type="Proteomes" id="UP000215694">
    <property type="component" value="Unassembled WGS sequence"/>
</dbReference>
<gene>
    <name evidence="4" type="ORF">CHL78_002510</name>
</gene>
<dbReference type="OrthoDB" id="43070at2"/>
<dbReference type="GO" id="GO:0009253">
    <property type="term" value="P:peptidoglycan catabolic process"/>
    <property type="evidence" value="ECO:0007669"/>
    <property type="project" value="InterPro"/>
</dbReference>
<evidence type="ECO:0000256" key="1">
    <source>
        <dbReference type="ARBA" id="ARBA00022801"/>
    </source>
</evidence>
<evidence type="ECO:0000259" key="3">
    <source>
        <dbReference type="SMART" id="SM00646"/>
    </source>
</evidence>
<reference evidence="4 5" key="1">
    <citation type="journal article" date="2017" name="Genome Announc.">
        <title>Draft Genome Sequence of Romboutsia weinsteinii sp. nov. Strain CCRI-19649(T) Isolated from Surface Water.</title>
        <authorList>
            <person name="Maheux A.F."/>
            <person name="Boudreau D.K."/>
            <person name="Berube E."/>
            <person name="Boissinot M."/>
            <person name="Cantin P."/>
            <person name="Raymond F."/>
            <person name="Corbeil J."/>
            <person name="Omar R.F."/>
            <person name="Bergeron M.G."/>
        </authorList>
    </citation>
    <scope>NUCLEOTIDE SEQUENCE [LARGE SCALE GENOMIC DNA]</scope>
    <source>
        <strain evidence="4 5">CCRI-19649</strain>
    </source>
</reference>
<evidence type="ECO:0000313" key="4">
    <source>
        <dbReference type="EMBL" id="RDY29198.1"/>
    </source>
</evidence>
<dbReference type="PANTHER" id="PTHR30404">
    <property type="entry name" value="N-ACETYLMURAMOYL-L-ALANINE AMIDASE"/>
    <property type="match status" value="1"/>
</dbReference>
<dbReference type="AlphaFoldDB" id="A0A371J949"/>
<dbReference type="Gene3D" id="3.40.630.40">
    <property type="entry name" value="Zn-dependent exopeptidases"/>
    <property type="match status" value="1"/>
</dbReference>
<sequence length="271" mass="29821">MKKYKLIVTAIIAIGVILIGTSTPITNLYKSTNLLNKGFNKIEDNKDSTKGESKDAKEPSNHKKYLICIDPGHQQKGDPNAEPVGPGAPYQKARVSSGATGVATKKPEYILNLEASVVLKHILEGKGYDVIMTRESHDVNISNSERAILANEKNADMVIRVHADSLDNSSKTGASILIPEKGGKYTSNIYEESNKCAELVKKSMQESGIQLNGIFQRGDLTGFNWSKVPAILVEMGFLSNYNEDQMMSNPEYQRKLMQSVADGVEDYFTTK</sequence>
<dbReference type="GO" id="GO:0030288">
    <property type="term" value="C:outer membrane-bounded periplasmic space"/>
    <property type="evidence" value="ECO:0007669"/>
    <property type="project" value="TreeGrafter"/>
</dbReference>
<dbReference type="RefSeq" id="WP_094367464.1">
    <property type="nucleotide sequence ID" value="NZ_NOJY02000003.1"/>
</dbReference>
<name>A0A371J949_9FIRM</name>
<keyword evidence="5" id="KW-1185">Reference proteome</keyword>
<accession>A0A371J949</accession>
<comment type="caution">
    <text evidence="4">The sequence shown here is derived from an EMBL/GenBank/DDBJ whole genome shotgun (WGS) entry which is preliminary data.</text>
</comment>
<dbReference type="Pfam" id="PF01520">
    <property type="entry name" value="Amidase_3"/>
    <property type="match status" value="1"/>
</dbReference>
<dbReference type="GO" id="GO:0008745">
    <property type="term" value="F:N-acetylmuramoyl-L-alanine amidase activity"/>
    <property type="evidence" value="ECO:0007669"/>
    <property type="project" value="InterPro"/>
</dbReference>